<reference evidence="3 4" key="1">
    <citation type="submission" date="2021-04" db="EMBL/GenBank/DDBJ databases">
        <authorList>
            <person name="Ivanova A."/>
        </authorList>
    </citation>
    <scope>NUCLEOTIDE SEQUENCE [LARGE SCALE GENOMIC DNA]</scope>
    <source>
        <strain evidence="3 4">G18</strain>
    </source>
</reference>
<dbReference type="RefSeq" id="WP_210652534.1">
    <property type="nucleotide sequence ID" value="NZ_JAGKQQ010000001.1"/>
</dbReference>
<dbReference type="Gene3D" id="3.30.750.24">
    <property type="entry name" value="STAS domain"/>
    <property type="match status" value="1"/>
</dbReference>
<dbReference type="SUPFAM" id="SSF52091">
    <property type="entry name" value="SpoIIaa-like"/>
    <property type="match status" value="1"/>
</dbReference>
<organism evidence="3 4">
    <name type="scientific">Gemmata palustris</name>
    <dbReference type="NCBI Taxonomy" id="2822762"/>
    <lineage>
        <taxon>Bacteria</taxon>
        <taxon>Pseudomonadati</taxon>
        <taxon>Planctomycetota</taxon>
        <taxon>Planctomycetia</taxon>
        <taxon>Gemmatales</taxon>
        <taxon>Gemmataceae</taxon>
        <taxon>Gemmata</taxon>
    </lineage>
</organism>
<accession>A0ABS5BL60</accession>
<evidence type="ECO:0000259" key="2">
    <source>
        <dbReference type="PROSITE" id="PS50894"/>
    </source>
</evidence>
<evidence type="ECO:0000313" key="3">
    <source>
        <dbReference type="EMBL" id="MBP3954405.1"/>
    </source>
</evidence>
<dbReference type="PANTHER" id="PTHR43395:SF1">
    <property type="entry name" value="CHEMOTAXIS PROTEIN CHEA"/>
    <property type="match status" value="1"/>
</dbReference>
<gene>
    <name evidence="3" type="ORF">J8F10_03755</name>
</gene>
<proteinExistence type="predicted"/>
<protein>
    <submittedName>
        <fullName evidence="3">Hpt domain-containing protein</fullName>
    </submittedName>
</protein>
<dbReference type="Gene3D" id="1.20.120.160">
    <property type="entry name" value="HPT domain"/>
    <property type="match status" value="1"/>
</dbReference>
<dbReference type="InterPro" id="IPR051315">
    <property type="entry name" value="Bact_Chemotaxis_CheA"/>
</dbReference>
<feature type="domain" description="HPt" evidence="2">
    <location>
        <begin position="4"/>
        <end position="108"/>
    </location>
</feature>
<dbReference type="CDD" id="cd00088">
    <property type="entry name" value="HPT"/>
    <property type="match status" value="1"/>
</dbReference>
<keyword evidence="1" id="KW-0597">Phosphoprotein</keyword>
<dbReference type="InterPro" id="IPR008207">
    <property type="entry name" value="Sig_transdc_His_kin_Hpt_dom"/>
</dbReference>
<dbReference type="SUPFAM" id="SSF47226">
    <property type="entry name" value="Histidine-containing phosphotransfer domain, HPT domain"/>
    <property type="match status" value="1"/>
</dbReference>
<evidence type="ECO:0000256" key="1">
    <source>
        <dbReference type="PROSITE-ProRule" id="PRU00110"/>
    </source>
</evidence>
<dbReference type="EMBL" id="JAGKQQ010000001">
    <property type="protein sequence ID" value="MBP3954405.1"/>
    <property type="molecule type" value="Genomic_DNA"/>
</dbReference>
<sequence>MGGEDTGDLAMLELFRAELDSHLPVLSEGLLALEKNSDQPKWFEALMRAAHSIKGAARIVGVEGAVRVAHVLEDCFVAAQQRDIRLGPGAVDVLLRGVDVLGSFSRTSAPPLTDAGLGEVVAAIAALRQQKEPELAPSTGSALLRLPDLVATGCEHLRQQLVEHRQRGATSYCLDFDHVREIEPAALTVLALFACVPCRDGSAPRIEVTRVRPEVSRVLHLTGLDTSWTVLPGQER</sequence>
<name>A0ABS5BL60_9BACT</name>
<feature type="modified residue" description="Phosphohistidine" evidence="1">
    <location>
        <position position="51"/>
    </location>
</feature>
<dbReference type="InterPro" id="IPR036513">
    <property type="entry name" value="STAS_dom_sf"/>
</dbReference>
<dbReference type="Pfam" id="PF01627">
    <property type="entry name" value="Hpt"/>
    <property type="match status" value="1"/>
</dbReference>
<dbReference type="SMART" id="SM00073">
    <property type="entry name" value="HPT"/>
    <property type="match status" value="1"/>
</dbReference>
<keyword evidence="4" id="KW-1185">Reference proteome</keyword>
<dbReference type="PANTHER" id="PTHR43395">
    <property type="entry name" value="SENSOR HISTIDINE KINASE CHEA"/>
    <property type="match status" value="1"/>
</dbReference>
<evidence type="ECO:0000313" key="4">
    <source>
        <dbReference type="Proteomes" id="UP000676565"/>
    </source>
</evidence>
<dbReference type="Proteomes" id="UP000676565">
    <property type="component" value="Unassembled WGS sequence"/>
</dbReference>
<dbReference type="PROSITE" id="PS50894">
    <property type="entry name" value="HPT"/>
    <property type="match status" value="1"/>
</dbReference>
<dbReference type="InterPro" id="IPR036641">
    <property type="entry name" value="HPT_dom_sf"/>
</dbReference>
<comment type="caution">
    <text evidence="3">The sequence shown here is derived from an EMBL/GenBank/DDBJ whole genome shotgun (WGS) entry which is preliminary data.</text>
</comment>